<dbReference type="InterPro" id="IPR013100">
    <property type="entry name" value="LEH"/>
</dbReference>
<dbReference type="InterPro" id="IPR032710">
    <property type="entry name" value="NTF2-like_dom_sf"/>
</dbReference>
<protein>
    <submittedName>
        <fullName evidence="2">Limonene-1,2-epoxide hydrolase</fullName>
        <ecNumber evidence="2">3.3.2.8</ecNumber>
    </submittedName>
</protein>
<dbReference type="SUPFAM" id="SSF54427">
    <property type="entry name" value="NTF2-like"/>
    <property type="match status" value="1"/>
</dbReference>
<dbReference type="OrthoDB" id="9781757at2"/>
<dbReference type="Pfam" id="PF07858">
    <property type="entry name" value="LEH"/>
    <property type="match status" value="1"/>
</dbReference>
<organism evidence="2 5">
    <name type="scientific">Pseudoduganella umbonata</name>
    <dbReference type="NCBI Taxonomy" id="864828"/>
    <lineage>
        <taxon>Bacteria</taxon>
        <taxon>Pseudomonadati</taxon>
        <taxon>Pseudomonadota</taxon>
        <taxon>Betaproteobacteria</taxon>
        <taxon>Burkholderiales</taxon>
        <taxon>Oxalobacteraceae</taxon>
        <taxon>Telluria group</taxon>
        <taxon>Pseudoduganella</taxon>
    </lineage>
</organism>
<reference evidence="3 4" key="1">
    <citation type="submission" date="2019-05" db="EMBL/GenBank/DDBJ databases">
        <title>Draft Genome Sequences of Six Type Strains of the Genus Massilia.</title>
        <authorList>
            <person name="Miess H."/>
            <person name="Frediansyhah A."/>
            <person name="Gross H."/>
        </authorList>
    </citation>
    <scope>NUCLEOTIDE SEQUENCE [LARGE SCALE GENOMIC DNA]</scope>
    <source>
        <strain evidence="3 4">DSMZ 26121</strain>
    </source>
</reference>
<accession>A0A4P8HT97</accession>
<dbReference type="GO" id="GO:0018744">
    <property type="term" value="F:limonene-1,2-epoxide hydrolase activity"/>
    <property type="evidence" value="ECO:0007669"/>
    <property type="project" value="UniProtKB-EC"/>
</dbReference>
<feature type="domain" description="Limonene-1,2-epoxide hydrolase" evidence="1">
    <location>
        <begin position="8"/>
        <end position="126"/>
    </location>
</feature>
<evidence type="ECO:0000259" key="1">
    <source>
        <dbReference type="Pfam" id="PF07858"/>
    </source>
</evidence>
<dbReference type="EC" id="3.3.2.8" evidence="2"/>
<reference evidence="2 5" key="2">
    <citation type="submission" date="2020-08" db="EMBL/GenBank/DDBJ databases">
        <title>Genomic Encyclopedia of Type Strains, Phase III (KMG-III): the genomes of soil and plant-associated and newly described type strains.</title>
        <authorList>
            <person name="Whitman W."/>
        </authorList>
    </citation>
    <scope>NUCLEOTIDE SEQUENCE [LARGE SCALE GENOMIC DNA]</scope>
    <source>
        <strain evidence="2 5">CECT 7753</strain>
    </source>
</reference>
<keyword evidence="4" id="KW-1185">Reference proteome</keyword>
<gene>
    <name evidence="3" type="ORF">FCL38_17110</name>
    <name evidence="2" type="ORF">FHS02_001348</name>
</gene>
<keyword evidence="2" id="KW-0378">Hydrolase</keyword>
<evidence type="ECO:0000313" key="2">
    <source>
        <dbReference type="EMBL" id="MBB3220549.1"/>
    </source>
</evidence>
<dbReference type="Proteomes" id="UP000298763">
    <property type="component" value="Chromosome"/>
</dbReference>
<dbReference type="Gene3D" id="3.10.450.50">
    <property type="match status" value="1"/>
</dbReference>
<evidence type="ECO:0000313" key="3">
    <source>
        <dbReference type="EMBL" id="QCP11942.1"/>
    </source>
</evidence>
<proteinExistence type="predicted"/>
<dbReference type="RefSeq" id="WP_137314784.1">
    <property type="nucleotide sequence ID" value="NZ_CP040017.1"/>
</dbReference>
<dbReference type="EMBL" id="JACHXS010000002">
    <property type="protein sequence ID" value="MBB3220549.1"/>
    <property type="molecule type" value="Genomic_DNA"/>
</dbReference>
<dbReference type="Proteomes" id="UP000584325">
    <property type="component" value="Unassembled WGS sequence"/>
</dbReference>
<name>A0A4P8HT97_9BURK</name>
<sequence length="136" mass="15079">MQIPPATPVQVAERFFSHWNNNRIDEALSMLADDVLYDNVPFPDIVGRDAVGAFHRGFGVGTEFLLDWQVTHIAAAGNVVLNERIDIFRHRDGGAITLPVMGTITVENGQITLWRDYFDPADFDRQLAKVRGAAAG</sequence>
<dbReference type="EMBL" id="CP040017">
    <property type="protein sequence ID" value="QCP11942.1"/>
    <property type="molecule type" value="Genomic_DNA"/>
</dbReference>
<evidence type="ECO:0000313" key="4">
    <source>
        <dbReference type="Proteomes" id="UP000298763"/>
    </source>
</evidence>
<evidence type="ECO:0000313" key="5">
    <source>
        <dbReference type="Proteomes" id="UP000584325"/>
    </source>
</evidence>
<dbReference type="AlphaFoldDB" id="A0A4P8HT97"/>